<dbReference type="AlphaFoldDB" id="A0A653CA01"/>
<keyword evidence="2" id="KW-1185">Reference proteome</keyword>
<evidence type="ECO:0000313" key="1">
    <source>
        <dbReference type="EMBL" id="VEN44752.1"/>
    </source>
</evidence>
<dbReference type="OrthoDB" id="6742823at2759"/>
<name>A0A653CA01_CALMS</name>
<dbReference type="Proteomes" id="UP000410492">
    <property type="component" value="Unassembled WGS sequence"/>
</dbReference>
<sequence length="169" mass="18093">MLGLKICSRCKDVLDSQTIKFKIQVKTKSLLIKVSALYIDLSISHRIKQPTINLSLNCHSHHHLKPISTKLKLFGPVFVKFSVKMSYCDPCPEGCSSICMPQFCGCSVPCIASVPCFDAPPVAIAPLGQPSTPSTLVYAPMIAPCPCPIPCPCPSMCCPPPSGKGGQSC</sequence>
<organism evidence="1 2">
    <name type="scientific">Callosobruchus maculatus</name>
    <name type="common">Southern cowpea weevil</name>
    <name type="synonym">Pulse bruchid</name>
    <dbReference type="NCBI Taxonomy" id="64391"/>
    <lineage>
        <taxon>Eukaryota</taxon>
        <taxon>Metazoa</taxon>
        <taxon>Ecdysozoa</taxon>
        <taxon>Arthropoda</taxon>
        <taxon>Hexapoda</taxon>
        <taxon>Insecta</taxon>
        <taxon>Pterygota</taxon>
        <taxon>Neoptera</taxon>
        <taxon>Endopterygota</taxon>
        <taxon>Coleoptera</taxon>
        <taxon>Polyphaga</taxon>
        <taxon>Cucujiformia</taxon>
        <taxon>Chrysomeloidea</taxon>
        <taxon>Chrysomelidae</taxon>
        <taxon>Bruchinae</taxon>
        <taxon>Bruchini</taxon>
        <taxon>Callosobruchus</taxon>
    </lineage>
</organism>
<gene>
    <name evidence="1" type="ORF">CALMAC_LOCUS7430</name>
</gene>
<reference evidence="1 2" key="1">
    <citation type="submission" date="2019-01" db="EMBL/GenBank/DDBJ databases">
        <authorList>
            <person name="Sayadi A."/>
        </authorList>
    </citation>
    <scope>NUCLEOTIDE SEQUENCE [LARGE SCALE GENOMIC DNA]</scope>
</reference>
<proteinExistence type="predicted"/>
<evidence type="ECO:0000313" key="2">
    <source>
        <dbReference type="Proteomes" id="UP000410492"/>
    </source>
</evidence>
<dbReference type="EMBL" id="CAACVG010007303">
    <property type="protein sequence ID" value="VEN44752.1"/>
    <property type="molecule type" value="Genomic_DNA"/>
</dbReference>
<protein>
    <submittedName>
        <fullName evidence="1">Uncharacterized protein</fullName>
    </submittedName>
</protein>
<accession>A0A653CA01</accession>